<comment type="caution">
    <text evidence="5">The sequence shown here is derived from an EMBL/GenBank/DDBJ whole genome shotgun (WGS) entry which is preliminary data.</text>
</comment>
<dbReference type="Proteomes" id="UP000828390">
    <property type="component" value="Unassembled WGS sequence"/>
</dbReference>
<dbReference type="Pfam" id="PF14974">
    <property type="entry name" value="P_C10"/>
    <property type="match status" value="1"/>
</dbReference>
<dbReference type="InterPro" id="IPR026317">
    <property type="entry name" value="P_C10"/>
</dbReference>
<accession>A0A9D4EJU5</accession>
<evidence type="ECO:0000313" key="6">
    <source>
        <dbReference type="Proteomes" id="UP000828390"/>
    </source>
</evidence>
<dbReference type="OrthoDB" id="75738at2759"/>
<dbReference type="PANTHER" id="PTHR13463">
    <property type="entry name" value="PROTEIN C10"/>
    <property type="match status" value="1"/>
</dbReference>
<comment type="subcellular location">
    <subcellularLocation>
        <location evidence="1">Cytoplasm</location>
    </subcellularLocation>
</comment>
<evidence type="ECO:0000313" key="5">
    <source>
        <dbReference type="EMBL" id="KAH3779312.1"/>
    </source>
</evidence>
<dbReference type="GO" id="GO:0005737">
    <property type="term" value="C:cytoplasm"/>
    <property type="evidence" value="ECO:0007669"/>
    <property type="project" value="UniProtKB-SubCell"/>
</dbReference>
<dbReference type="AlphaFoldDB" id="A0A9D4EJU5"/>
<dbReference type="GO" id="GO:0009791">
    <property type="term" value="P:post-embryonic development"/>
    <property type="evidence" value="ECO:0007669"/>
    <property type="project" value="TreeGrafter"/>
</dbReference>
<comment type="similarity">
    <text evidence="2">Belongs to the UPF0456 family.</text>
</comment>
<proteinExistence type="inferred from homology"/>
<dbReference type="PANTHER" id="PTHR13463:SF3">
    <property type="entry name" value="PROTEIN C10"/>
    <property type="match status" value="1"/>
</dbReference>
<evidence type="ECO:0000256" key="3">
    <source>
        <dbReference type="ARBA" id="ARBA00020502"/>
    </source>
</evidence>
<organism evidence="5 6">
    <name type="scientific">Dreissena polymorpha</name>
    <name type="common">Zebra mussel</name>
    <name type="synonym">Mytilus polymorpha</name>
    <dbReference type="NCBI Taxonomy" id="45954"/>
    <lineage>
        <taxon>Eukaryota</taxon>
        <taxon>Metazoa</taxon>
        <taxon>Spiralia</taxon>
        <taxon>Lophotrochozoa</taxon>
        <taxon>Mollusca</taxon>
        <taxon>Bivalvia</taxon>
        <taxon>Autobranchia</taxon>
        <taxon>Heteroconchia</taxon>
        <taxon>Euheterodonta</taxon>
        <taxon>Imparidentia</taxon>
        <taxon>Neoheterodontei</taxon>
        <taxon>Myida</taxon>
        <taxon>Dreissenoidea</taxon>
        <taxon>Dreissenidae</taxon>
        <taxon>Dreissena</taxon>
    </lineage>
</organism>
<evidence type="ECO:0000256" key="4">
    <source>
        <dbReference type="ARBA" id="ARBA00022490"/>
    </source>
</evidence>
<name>A0A9D4EJU5_DREPO</name>
<reference evidence="5" key="2">
    <citation type="submission" date="2020-11" db="EMBL/GenBank/DDBJ databases">
        <authorList>
            <person name="McCartney M.A."/>
            <person name="Auch B."/>
            <person name="Kono T."/>
            <person name="Mallez S."/>
            <person name="Becker A."/>
            <person name="Gohl D.M."/>
            <person name="Silverstein K.A.T."/>
            <person name="Koren S."/>
            <person name="Bechman K.B."/>
            <person name="Herman A."/>
            <person name="Abrahante J.E."/>
            <person name="Garbe J."/>
        </authorList>
    </citation>
    <scope>NUCLEOTIDE SEQUENCE</scope>
    <source>
        <strain evidence="5">Duluth1</strain>
        <tissue evidence="5">Whole animal</tissue>
    </source>
</reference>
<gene>
    <name evidence="5" type="ORF">DPMN_157113</name>
</gene>
<dbReference type="EMBL" id="JAIWYP010000008">
    <property type="protein sequence ID" value="KAH3779312.1"/>
    <property type="molecule type" value="Genomic_DNA"/>
</dbReference>
<keyword evidence="6" id="KW-1185">Reference proteome</keyword>
<sequence length="119" mass="13271">MAASLQHFSLHDCKLALQDILRAFRDSDNIRRLEDARESAGNDMLRAMQTVFPVAAQIQMEVIEKYGFPSDGDGVIRFTQAVKVYEKQDQDVAQMNHQLRAILIPPIRASSGHTTNGSG</sequence>
<reference evidence="5" key="1">
    <citation type="journal article" date="2019" name="bioRxiv">
        <title>The Genome of the Zebra Mussel, Dreissena polymorpha: A Resource for Invasive Species Research.</title>
        <authorList>
            <person name="McCartney M.A."/>
            <person name="Auch B."/>
            <person name="Kono T."/>
            <person name="Mallez S."/>
            <person name="Zhang Y."/>
            <person name="Obille A."/>
            <person name="Becker A."/>
            <person name="Abrahante J.E."/>
            <person name="Garbe J."/>
            <person name="Badalamenti J.P."/>
            <person name="Herman A."/>
            <person name="Mangelson H."/>
            <person name="Liachko I."/>
            <person name="Sullivan S."/>
            <person name="Sone E.D."/>
            <person name="Koren S."/>
            <person name="Silverstein K.A.T."/>
            <person name="Beckman K.B."/>
            <person name="Gohl D.M."/>
        </authorList>
    </citation>
    <scope>NUCLEOTIDE SEQUENCE</scope>
    <source>
        <strain evidence="5">Duluth1</strain>
        <tissue evidence="5">Whole animal</tissue>
    </source>
</reference>
<evidence type="ECO:0000256" key="1">
    <source>
        <dbReference type="ARBA" id="ARBA00004496"/>
    </source>
</evidence>
<evidence type="ECO:0000256" key="2">
    <source>
        <dbReference type="ARBA" id="ARBA00007083"/>
    </source>
</evidence>
<keyword evidence="4" id="KW-0963">Cytoplasm</keyword>
<protein>
    <recommendedName>
        <fullName evidence="3">Protein C10</fullName>
    </recommendedName>
</protein>